<gene>
    <name evidence="1" type="ORF">GMARGA_LOCUS7996</name>
</gene>
<reference evidence="1 2" key="1">
    <citation type="submission" date="2021-06" db="EMBL/GenBank/DDBJ databases">
        <authorList>
            <person name="Kallberg Y."/>
            <person name="Tangrot J."/>
            <person name="Rosling A."/>
        </authorList>
    </citation>
    <scope>NUCLEOTIDE SEQUENCE [LARGE SCALE GENOMIC DNA]</scope>
    <source>
        <strain evidence="1 2">120-4 pot B 10/14</strain>
    </source>
</reference>
<keyword evidence="2" id="KW-1185">Reference proteome</keyword>
<comment type="caution">
    <text evidence="1">The sequence shown here is derived from an EMBL/GenBank/DDBJ whole genome shotgun (WGS) entry which is preliminary data.</text>
</comment>
<feature type="non-terminal residue" evidence="1">
    <location>
        <position position="1"/>
    </location>
</feature>
<proteinExistence type="predicted"/>
<evidence type="ECO:0000313" key="2">
    <source>
        <dbReference type="Proteomes" id="UP000789901"/>
    </source>
</evidence>
<protein>
    <submittedName>
        <fullName evidence="1">30071_t:CDS:1</fullName>
    </submittedName>
</protein>
<organism evidence="1 2">
    <name type="scientific">Gigaspora margarita</name>
    <dbReference type="NCBI Taxonomy" id="4874"/>
    <lineage>
        <taxon>Eukaryota</taxon>
        <taxon>Fungi</taxon>
        <taxon>Fungi incertae sedis</taxon>
        <taxon>Mucoromycota</taxon>
        <taxon>Glomeromycotina</taxon>
        <taxon>Glomeromycetes</taxon>
        <taxon>Diversisporales</taxon>
        <taxon>Gigasporaceae</taxon>
        <taxon>Gigaspora</taxon>
    </lineage>
</organism>
<name>A0ABN7ULL0_GIGMA</name>
<sequence length="86" mass="10466">YCQEKNRSNHIIQNKKRKNNFEQIIQVNAIYSNETCLEEIIFNVEFDDNYKLEQFEEENIMQTIANIDNFNVNDQITYNNNNRTFH</sequence>
<evidence type="ECO:0000313" key="1">
    <source>
        <dbReference type="EMBL" id="CAG8624176.1"/>
    </source>
</evidence>
<dbReference type="Proteomes" id="UP000789901">
    <property type="component" value="Unassembled WGS sequence"/>
</dbReference>
<dbReference type="EMBL" id="CAJVQB010004005">
    <property type="protein sequence ID" value="CAG8624176.1"/>
    <property type="molecule type" value="Genomic_DNA"/>
</dbReference>
<accession>A0ABN7ULL0</accession>